<dbReference type="GO" id="GO:1904680">
    <property type="term" value="F:peptide transmembrane transporter activity"/>
    <property type="evidence" value="ECO:0007669"/>
    <property type="project" value="TreeGrafter"/>
</dbReference>
<dbReference type="GO" id="GO:0015833">
    <property type="term" value="P:peptide transport"/>
    <property type="evidence" value="ECO:0007669"/>
    <property type="project" value="TreeGrafter"/>
</dbReference>
<dbReference type="PANTHER" id="PTHR30290">
    <property type="entry name" value="PERIPLASMIC BINDING COMPONENT OF ABC TRANSPORTER"/>
    <property type="match status" value="1"/>
</dbReference>
<dbReference type="PANTHER" id="PTHR30290:SF72">
    <property type="entry name" value="HTH-TYPE TRANSCRIPTIONAL REGULATOR SGRR"/>
    <property type="match status" value="1"/>
</dbReference>
<feature type="domain" description="Solute-binding protein family 5" evidence="2">
    <location>
        <begin position="180"/>
        <end position="492"/>
    </location>
</feature>
<organism evidence="4 5">
    <name type="scientific">Cohnella nanjingensis</name>
    <dbReference type="NCBI Taxonomy" id="1387779"/>
    <lineage>
        <taxon>Bacteria</taxon>
        <taxon>Bacillati</taxon>
        <taxon>Bacillota</taxon>
        <taxon>Bacilli</taxon>
        <taxon>Bacillales</taxon>
        <taxon>Paenibacillaceae</taxon>
        <taxon>Cohnella</taxon>
    </lineage>
</organism>
<dbReference type="InterPro" id="IPR000914">
    <property type="entry name" value="SBP_5_dom"/>
</dbReference>
<dbReference type="Pfam" id="PF12793">
    <property type="entry name" value="SgrR_N"/>
    <property type="match status" value="1"/>
</dbReference>
<dbReference type="Pfam" id="PF00496">
    <property type="entry name" value="SBP_bac_5"/>
    <property type="match status" value="1"/>
</dbReference>
<evidence type="ECO:0000259" key="3">
    <source>
        <dbReference type="Pfam" id="PF12793"/>
    </source>
</evidence>
<keyword evidence="5" id="KW-1185">Reference proteome</keyword>
<protein>
    <submittedName>
        <fullName evidence="4">SgrR family transcriptional regulator</fullName>
    </submittedName>
</protein>
<dbReference type="InterPro" id="IPR039424">
    <property type="entry name" value="SBP_5"/>
</dbReference>
<dbReference type="Gene3D" id="3.10.105.10">
    <property type="entry name" value="Dipeptide-binding Protein, Domain 3"/>
    <property type="match status" value="1"/>
</dbReference>
<evidence type="ECO:0000256" key="1">
    <source>
        <dbReference type="ARBA" id="ARBA00023125"/>
    </source>
</evidence>
<dbReference type="Gene3D" id="3.40.190.10">
    <property type="entry name" value="Periplasmic binding protein-like II"/>
    <property type="match status" value="1"/>
</dbReference>
<accession>A0A7X0RMP4</accession>
<evidence type="ECO:0000313" key="4">
    <source>
        <dbReference type="EMBL" id="MBB6670353.1"/>
    </source>
</evidence>
<dbReference type="InterPro" id="IPR025370">
    <property type="entry name" value="SgrR_HTH_N"/>
</dbReference>
<feature type="domain" description="Transcriptional regulator SgrR N-terminal HTH" evidence="3">
    <location>
        <begin position="9"/>
        <end position="103"/>
    </location>
</feature>
<dbReference type="SUPFAM" id="SSF53850">
    <property type="entry name" value="Periplasmic binding protein-like II"/>
    <property type="match status" value="1"/>
</dbReference>
<name>A0A7X0RMP4_9BACL</name>
<proteinExistence type="predicted"/>
<dbReference type="RefSeq" id="WP_185141788.1">
    <property type="nucleotide sequence ID" value="NZ_JACJVP010000007.1"/>
</dbReference>
<sequence length="603" mass="68347">MQATAERYLELMERLGSPAGGGDRIEVSLEELSACWFCTTRNAKLIVRKLVEDGLIVWHAGRGRGNRSHLTFLAERDSLLLQVSQQLAEKGEYKQAFEGINSHDPGGAVKERFVQWLNGHFGHDTEASDGNPAVHVLRIPVSANLDTLDPAEVYSAFEAHSVKQIFDQLVHYDAVSGQFLPELAHAWESNADMTEWTFYLRRGVTFHHGRELTSEDVRFTLDRLRESRANRWMVRGLKQVECAGPRTVRISLDRPNRIFLRYLSSSAMSIVPADLILEDEARFKQLPVGTGPFRVTAWSEERLELTANSEYYQGRAHLDRVVIAFIPEDSATALVGGERFPSALEVEEGAGASDPAEDWPTIEALSKGSMLISWNLRIPGPHHAIAFRRAIDLLVNRTEMIRELGEYRVYPSRGFRPTERTPLLKDRYDPESARRLLRESGYDGETLVLNTIGRYEPDARWIARQCAAFGIAIEVAVIPKKLVYDQDILQRAHAILFEVLIAREDVCEVENYEQEGHLLNAGLPPEMIRWAVEQIDLALATDRAEERRALLEGIEERLREDALVTFLLHKKLNTQVHPAVRGAGYNAHDWMDFKDIWIEPTVG</sequence>
<evidence type="ECO:0000313" key="5">
    <source>
        <dbReference type="Proteomes" id="UP000547209"/>
    </source>
</evidence>
<dbReference type="Proteomes" id="UP000547209">
    <property type="component" value="Unassembled WGS sequence"/>
</dbReference>
<reference evidence="4 5" key="1">
    <citation type="submission" date="2020-08" db="EMBL/GenBank/DDBJ databases">
        <title>Cohnella phylogeny.</title>
        <authorList>
            <person name="Dunlap C."/>
        </authorList>
    </citation>
    <scope>NUCLEOTIDE SEQUENCE [LARGE SCALE GENOMIC DNA]</scope>
    <source>
        <strain evidence="4 5">DSM 28246</strain>
    </source>
</reference>
<keyword evidence="1" id="KW-0238">DNA-binding</keyword>
<dbReference type="GO" id="GO:0003677">
    <property type="term" value="F:DNA binding"/>
    <property type="evidence" value="ECO:0007669"/>
    <property type="project" value="UniProtKB-KW"/>
</dbReference>
<gene>
    <name evidence="4" type="ORF">H7C19_06590</name>
</gene>
<comment type="caution">
    <text evidence="4">The sequence shown here is derived from an EMBL/GenBank/DDBJ whole genome shotgun (WGS) entry which is preliminary data.</text>
</comment>
<dbReference type="EMBL" id="JACJVP010000007">
    <property type="protein sequence ID" value="MBB6670353.1"/>
    <property type="molecule type" value="Genomic_DNA"/>
</dbReference>
<dbReference type="AlphaFoldDB" id="A0A7X0RMP4"/>
<evidence type="ECO:0000259" key="2">
    <source>
        <dbReference type="Pfam" id="PF00496"/>
    </source>
</evidence>